<organism evidence="1 4">
    <name type="scientific">Gilliamella apicola</name>
    <dbReference type="NCBI Taxonomy" id="1196095"/>
    <lineage>
        <taxon>Bacteria</taxon>
        <taxon>Pseudomonadati</taxon>
        <taxon>Pseudomonadota</taxon>
        <taxon>Gammaproteobacteria</taxon>
        <taxon>Orbales</taxon>
        <taxon>Orbaceae</taxon>
        <taxon>Gilliamella</taxon>
    </lineage>
</organism>
<name>A0A242NER8_9GAMM</name>
<dbReference type="OrthoDB" id="7067622at2"/>
<proteinExistence type="predicted"/>
<evidence type="ECO:0000313" key="3">
    <source>
        <dbReference type="Proteomes" id="UP000194800"/>
    </source>
</evidence>
<evidence type="ECO:0000313" key="2">
    <source>
        <dbReference type="EMBL" id="OTQ08983.1"/>
    </source>
</evidence>
<dbReference type="RefSeq" id="WP_086272442.1">
    <property type="nucleotide sequence ID" value="NZ_CP132380.1"/>
</dbReference>
<evidence type="ECO:0000313" key="1">
    <source>
        <dbReference type="EMBL" id="OTP98301.1"/>
    </source>
</evidence>
<comment type="caution">
    <text evidence="1">The sequence shown here is derived from an EMBL/GenBank/DDBJ whole genome shotgun (WGS) entry which is preliminary data.</text>
</comment>
<dbReference type="EMBL" id="NART01000058">
    <property type="protein sequence ID" value="OTQ08983.1"/>
    <property type="molecule type" value="Genomic_DNA"/>
</dbReference>
<dbReference type="AlphaFoldDB" id="A0A242NER8"/>
<accession>A0A242NER8</accession>
<dbReference type="Proteomes" id="UP000194977">
    <property type="component" value="Unassembled WGS sequence"/>
</dbReference>
<reference evidence="3 4" key="1">
    <citation type="submission" date="2017-03" db="EMBL/GenBank/DDBJ databases">
        <title>Comparative genomics of honeybee gut symbionts reveal geographically distinct and subgroup specific antibiotic resistance.</title>
        <authorList>
            <person name="Ludvigsen J."/>
            <person name="Porcellato D."/>
            <person name="Labee-Lund T.M."/>
            <person name="Amdam G.V."/>
            <person name="Rudi K."/>
        </authorList>
    </citation>
    <scope>NUCLEOTIDE SEQUENCE [LARGE SCALE GENOMIC DNA]</scope>
    <source>
        <strain evidence="1 4">A-7-12</strain>
        <strain evidence="2 3">A-9-12</strain>
    </source>
</reference>
<dbReference type="EMBL" id="NARP01000034">
    <property type="protein sequence ID" value="OTP98301.1"/>
    <property type="molecule type" value="Genomic_DNA"/>
</dbReference>
<keyword evidence="3" id="KW-1185">Reference proteome</keyword>
<dbReference type="Proteomes" id="UP000194800">
    <property type="component" value="Unassembled WGS sequence"/>
</dbReference>
<evidence type="ECO:0000313" key="4">
    <source>
        <dbReference type="Proteomes" id="UP000194977"/>
    </source>
</evidence>
<gene>
    <name evidence="2" type="ORF">B6C91_10630</name>
    <name evidence="1" type="ORF">B6D08_11690</name>
</gene>
<sequence length="158" mass="19239">MEWTGYWYNFYSNKPIDFVFSEWRKKMSIINYQYDYDLVNYNHGKDYDNKENIWDTLFCYKNKEMFEHHLEEGYNIDMDGEGCFMIQAKKANLKGRATLFEFDDKPIDDDFTYDIDLRFNSLYYYCFVLPEEPECSSFSQKIRGFLISILDDENDKVE</sequence>
<protein>
    <submittedName>
        <fullName evidence="1">Uncharacterized protein</fullName>
    </submittedName>
</protein>